<keyword evidence="7" id="KW-0496">Mitochondrion</keyword>
<dbReference type="PROSITE" id="PS50222">
    <property type="entry name" value="EF_HAND_2"/>
    <property type="match status" value="2"/>
</dbReference>
<sequence>MFDIDGNQRVDKQEFLVLLDVYENRFGDRSVSQTDRIIRPRKTSNIWVRLQHAAKSYEGIIAGLPQDSQTADTDVQPIMDTTLTIHFFGRKGNDTLKYEDFHRFMDDLQTEVLELEFGEFSRGMKTITEVEFAQILLRYTILTAEEHEEYLQRLSSKVKEMKGITFGDFKDFCQFLNNLDDFALAMRMYTYSNQPISQDDFKRAVKACTGQSLSDHVVDVVYKLFDKDGDNHLSHKEFISVMKDRLHRGFRNYSLPQNRWDYFKSCVKDEMKTA</sequence>
<dbReference type="GO" id="GO:0005509">
    <property type="term" value="F:calcium ion binding"/>
    <property type="evidence" value="ECO:0007669"/>
    <property type="project" value="InterPro"/>
</dbReference>
<accession>A0AAD9NKK1</accession>
<dbReference type="AlphaFoldDB" id="A0AAD9NKK1"/>
<comment type="subcellular location">
    <subcellularLocation>
        <location evidence="1">Mitochondrion inner membrane</location>
    </subcellularLocation>
    <subcellularLocation>
        <location evidence="2">Mitochondrion intermembrane space</location>
    </subcellularLocation>
</comment>
<evidence type="ECO:0000256" key="1">
    <source>
        <dbReference type="ARBA" id="ARBA00004273"/>
    </source>
</evidence>
<dbReference type="GO" id="GO:0036444">
    <property type="term" value="P:calcium import into the mitochondrion"/>
    <property type="evidence" value="ECO:0007669"/>
    <property type="project" value="UniProtKB-ARBA"/>
</dbReference>
<dbReference type="Pfam" id="PF13833">
    <property type="entry name" value="EF-hand_8"/>
    <property type="match status" value="1"/>
</dbReference>
<dbReference type="PANTHER" id="PTHR12294:SF13">
    <property type="entry name" value="MITOCHONDRIAL CALCIUM UPTAKE 3, ISOFORM D"/>
    <property type="match status" value="1"/>
</dbReference>
<reference evidence="10" key="1">
    <citation type="journal article" date="2023" name="Mol. Biol. Evol.">
        <title>Third-Generation Sequencing Reveals the Adaptive Role of the Epigenome in Three Deep-Sea Polychaetes.</title>
        <authorList>
            <person name="Perez M."/>
            <person name="Aroh O."/>
            <person name="Sun Y."/>
            <person name="Lan Y."/>
            <person name="Juniper S.K."/>
            <person name="Young C.R."/>
            <person name="Angers B."/>
            <person name="Qian P.Y."/>
        </authorList>
    </citation>
    <scope>NUCLEOTIDE SEQUENCE</scope>
    <source>
        <strain evidence="10">P08H-3</strain>
    </source>
</reference>
<keyword evidence="4" id="KW-0999">Mitochondrion inner membrane</keyword>
<protein>
    <recommendedName>
        <fullName evidence="9">EF-hand domain-containing protein</fullName>
    </recommendedName>
</protein>
<organism evidence="10 11">
    <name type="scientific">Paralvinella palmiformis</name>
    <dbReference type="NCBI Taxonomy" id="53620"/>
    <lineage>
        <taxon>Eukaryota</taxon>
        <taxon>Metazoa</taxon>
        <taxon>Spiralia</taxon>
        <taxon>Lophotrochozoa</taxon>
        <taxon>Annelida</taxon>
        <taxon>Polychaeta</taxon>
        <taxon>Sedentaria</taxon>
        <taxon>Canalipalpata</taxon>
        <taxon>Terebellida</taxon>
        <taxon>Terebelliformia</taxon>
        <taxon>Alvinellidae</taxon>
        <taxon>Paralvinella</taxon>
    </lineage>
</organism>
<evidence type="ECO:0000256" key="7">
    <source>
        <dbReference type="ARBA" id="ARBA00023128"/>
    </source>
</evidence>
<dbReference type="SUPFAM" id="SSF47473">
    <property type="entry name" value="EF-hand"/>
    <property type="match status" value="1"/>
</dbReference>
<proteinExistence type="predicted"/>
<gene>
    <name evidence="10" type="ORF">LSH36_2g15002</name>
</gene>
<evidence type="ECO:0000256" key="4">
    <source>
        <dbReference type="ARBA" id="ARBA00022792"/>
    </source>
</evidence>
<dbReference type="InterPro" id="IPR011992">
    <property type="entry name" value="EF-hand-dom_pair"/>
</dbReference>
<dbReference type="Proteomes" id="UP001208570">
    <property type="component" value="Unassembled WGS sequence"/>
</dbReference>
<dbReference type="EMBL" id="JAODUP010000002">
    <property type="protein sequence ID" value="KAK2170574.1"/>
    <property type="molecule type" value="Genomic_DNA"/>
</dbReference>
<dbReference type="GO" id="GO:0005758">
    <property type="term" value="C:mitochondrial intermembrane space"/>
    <property type="evidence" value="ECO:0007669"/>
    <property type="project" value="UniProtKB-SubCell"/>
</dbReference>
<keyword evidence="8" id="KW-0472">Membrane</keyword>
<name>A0AAD9NKK1_9ANNE</name>
<evidence type="ECO:0000256" key="6">
    <source>
        <dbReference type="ARBA" id="ARBA00022946"/>
    </source>
</evidence>
<evidence type="ECO:0000313" key="10">
    <source>
        <dbReference type="EMBL" id="KAK2170574.1"/>
    </source>
</evidence>
<evidence type="ECO:0000256" key="8">
    <source>
        <dbReference type="ARBA" id="ARBA00023136"/>
    </source>
</evidence>
<dbReference type="CDD" id="cd15900">
    <property type="entry name" value="EFh_MICU"/>
    <property type="match status" value="1"/>
</dbReference>
<dbReference type="PROSITE" id="PS00018">
    <property type="entry name" value="EF_HAND_1"/>
    <property type="match status" value="2"/>
</dbReference>
<dbReference type="InterPro" id="IPR018247">
    <property type="entry name" value="EF_Hand_1_Ca_BS"/>
</dbReference>
<evidence type="ECO:0000313" key="11">
    <source>
        <dbReference type="Proteomes" id="UP001208570"/>
    </source>
</evidence>
<evidence type="ECO:0000256" key="5">
    <source>
        <dbReference type="ARBA" id="ARBA00022837"/>
    </source>
</evidence>
<comment type="caution">
    <text evidence="10">The sequence shown here is derived from an EMBL/GenBank/DDBJ whole genome shotgun (WGS) entry which is preliminary data.</text>
</comment>
<evidence type="ECO:0000256" key="2">
    <source>
        <dbReference type="ARBA" id="ARBA00004569"/>
    </source>
</evidence>
<evidence type="ECO:0000256" key="3">
    <source>
        <dbReference type="ARBA" id="ARBA00022737"/>
    </source>
</evidence>
<dbReference type="InterPro" id="IPR002048">
    <property type="entry name" value="EF_hand_dom"/>
</dbReference>
<evidence type="ECO:0000259" key="9">
    <source>
        <dbReference type="PROSITE" id="PS50222"/>
    </source>
</evidence>
<dbReference type="GO" id="GO:0051560">
    <property type="term" value="P:mitochondrial calcium ion homeostasis"/>
    <property type="evidence" value="ECO:0007669"/>
    <property type="project" value="TreeGrafter"/>
</dbReference>
<keyword evidence="11" id="KW-1185">Reference proteome</keyword>
<keyword evidence="3" id="KW-0677">Repeat</keyword>
<dbReference type="InterPro" id="IPR039800">
    <property type="entry name" value="MICU1/2/3"/>
</dbReference>
<dbReference type="PANTHER" id="PTHR12294">
    <property type="entry name" value="EF HAND DOMAIN FAMILY A1,A2-RELATED"/>
    <property type="match status" value="1"/>
</dbReference>
<keyword evidence="5" id="KW-0106">Calcium</keyword>
<feature type="domain" description="EF-hand" evidence="9">
    <location>
        <begin position="1"/>
        <end position="25"/>
    </location>
</feature>
<keyword evidence="6" id="KW-0809">Transit peptide</keyword>
<dbReference type="Gene3D" id="1.10.238.10">
    <property type="entry name" value="EF-hand"/>
    <property type="match status" value="1"/>
</dbReference>
<dbReference type="GO" id="GO:1990246">
    <property type="term" value="C:uniplex complex"/>
    <property type="evidence" value="ECO:0007669"/>
    <property type="project" value="TreeGrafter"/>
</dbReference>
<feature type="domain" description="EF-hand" evidence="9">
    <location>
        <begin position="213"/>
        <end position="248"/>
    </location>
</feature>